<keyword evidence="3" id="KW-1185">Reference proteome</keyword>
<sequence>MQFTISGLVLIPLFLVTCYLILRYNAAQLSLFQKITVGALFSIVSLSFT</sequence>
<keyword evidence="1" id="KW-0812">Transmembrane</keyword>
<protein>
    <submittedName>
        <fullName evidence="2">Uncharacterized protein</fullName>
    </submittedName>
</protein>
<organism evidence="2 3">
    <name type="scientific">Enterococcus saccharolyticus 30_1</name>
    <dbReference type="NCBI Taxonomy" id="742813"/>
    <lineage>
        <taxon>Bacteria</taxon>
        <taxon>Bacillati</taxon>
        <taxon>Bacillota</taxon>
        <taxon>Bacilli</taxon>
        <taxon>Lactobacillales</taxon>
        <taxon>Enterococcaceae</taxon>
        <taxon>Enterococcus</taxon>
    </lineage>
</organism>
<keyword evidence="1" id="KW-0472">Membrane</keyword>
<evidence type="ECO:0000313" key="2">
    <source>
        <dbReference type="EMBL" id="EHG30370.1"/>
    </source>
</evidence>
<gene>
    <name evidence="2" type="ORF">HMPREF9478_00646</name>
</gene>
<reference evidence="2 3" key="1">
    <citation type="submission" date="2011-10" db="EMBL/GenBank/DDBJ databases">
        <title>The Genome Sequence of Enterococcus saccharolyticus 30_1.</title>
        <authorList>
            <consortium name="The Broad Institute Genome Sequencing Platform"/>
            <person name="Earl A."/>
            <person name="Ward D."/>
            <person name="Feldgarden M."/>
            <person name="Gevers D."/>
            <person name="Daigneault M."/>
            <person name="Strauss J."/>
            <person name="Allen-Vercoe E."/>
            <person name="Young S.K."/>
            <person name="Zeng Q."/>
            <person name="Gargeya S."/>
            <person name="Fitzgerald M."/>
            <person name="Haas B."/>
            <person name="Abouelleil A."/>
            <person name="Alvarado L."/>
            <person name="Arachchi H.M."/>
            <person name="Berlin A."/>
            <person name="Brown A."/>
            <person name="Chapman S.B."/>
            <person name="Chen Z."/>
            <person name="Dunbar C."/>
            <person name="Freedman E."/>
            <person name="Gearin G."/>
            <person name="Gellesch M."/>
            <person name="Goldberg J."/>
            <person name="Griggs A."/>
            <person name="Gujja S."/>
            <person name="Heiman D."/>
            <person name="Howarth C."/>
            <person name="Larson L."/>
            <person name="Lui A."/>
            <person name="MacDonald P.J.P."/>
            <person name="Montmayeur A."/>
            <person name="Murphy C."/>
            <person name="Neiman D."/>
            <person name="Pearson M."/>
            <person name="Priest M."/>
            <person name="Roberts A."/>
            <person name="Saif S."/>
            <person name="Shea T."/>
            <person name="Shenoy N."/>
            <person name="Sisk P."/>
            <person name="Stolte C."/>
            <person name="Sykes S."/>
            <person name="Wortman J."/>
            <person name="Nusbaum C."/>
            <person name="Birren B."/>
        </authorList>
    </citation>
    <scope>NUCLEOTIDE SEQUENCE [LARGE SCALE GENOMIC DNA]</scope>
    <source>
        <strain evidence="2 3">30_1</strain>
    </source>
</reference>
<keyword evidence="1" id="KW-1133">Transmembrane helix</keyword>
<proteinExistence type="predicted"/>
<evidence type="ECO:0000313" key="3">
    <source>
        <dbReference type="Proteomes" id="UP000004393"/>
    </source>
</evidence>
<dbReference type="EMBL" id="ADLY01000015">
    <property type="protein sequence ID" value="EHG30370.1"/>
    <property type="molecule type" value="Genomic_DNA"/>
</dbReference>
<comment type="caution">
    <text evidence="2">The sequence shown here is derived from an EMBL/GenBank/DDBJ whole genome shotgun (WGS) entry which is preliminary data.</text>
</comment>
<evidence type="ECO:0000256" key="1">
    <source>
        <dbReference type="SAM" id="Phobius"/>
    </source>
</evidence>
<name>A0AA87FHQ6_9ENTE</name>
<accession>A0AA87FHQ6</accession>
<dbReference type="Proteomes" id="UP000004393">
    <property type="component" value="Unassembled WGS sequence"/>
</dbReference>
<dbReference type="AlphaFoldDB" id="A0AA87FHQ6"/>
<feature type="transmembrane region" description="Helical" evidence="1">
    <location>
        <begin position="6"/>
        <end position="24"/>
    </location>
</feature>